<name>J7RHC0_9APHY</name>
<dbReference type="EMBL" id="HE797591">
    <property type="protein sequence ID" value="CCM06977.1"/>
    <property type="molecule type" value="Genomic_DNA"/>
</dbReference>
<reference evidence="1 2" key="1">
    <citation type="journal article" date="2012" name="Appl. Environ. Microbiol.">
        <title>Short-read sequencing for genomic analysis of the brown rot fungus Fibroporia radiculosa.</title>
        <authorList>
            <person name="Tang J.D."/>
            <person name="Perkins A.D."/>
            <person name="Sonstegard T.S."/>
            <person name="Schroeder S.G."/>
            <person name="Burgess S.C."/>
            <person name="Diehl S.V."/>
        </authorList>
    </citation>
    <scope>NUCLEOTIDE SEQUENCE [LARGE SCALE GENOMIC DNA]</scope>
    <source>
        <strain evidence="1 2">TFFH 294</strain>
    </source>
</reference>
<proteinExistence type="predicted"/>
<organism evidence="1 2">
    <name type="scientific">Fibroporia radiculosa</name>
    <dbReference type="NCBI Taxonomy" id="599839"/>
    <lineage>
        <taxon>Eukaryota</taxon>
        <taxon>Fungi</taxon>
        <taxon>Dikarya</taxon>
        <taxon>Basidiomycota</taxon>
        <taxon>Agaricomycotina</taxon>
        <taxon>Agaricomycetes</taxon>
        <taxon>Polyporales</taxon>
        <taxon>Fibroporiaceae</taxon>
        <taxon>Fibroporia</taxon>
    </lineage>
</organism>
<accession>J7RHC0</accession>
<protein>
    <submittedName>
        <fullName evidence="1">Uncharacterized protein</fullName>
    </submittedName>
</protein>
<dbReference type="HOGENOM" id="CLU_2263784_0_0_1"/>
<keyword evidence="2" id="KW-1185">Reference proteome</keyword>
<dbReference type="Proteomes" id="UP000006352">
    <property type="component" value="Unassembled WGS sequence"/>
</dbReference>
<evidence type="ECO:0000313" key="1">
    <source>
        <dbReference type="EMBL" id="CCM06977.1"/>
    </source>
</evidence>
<dbReference type="InParanoid" id="J7RHC0"/>
<evidence type="ECO:0000313" key="2">
    <source>
        <dbReference type="Proteomes" id="UP000006352"/>
    </source>
</evidence>
<gene>
    <name evidence="1" type="ORF">FIBRA_09292</name>
</gene>
<dbReference type="AlphaFoldDB" id="J7RHC0"/>
<dbReference type="GeneID" id="24101877"/>
<sequence>MYKIPEQSSVELSSAYPLTITKPQQINSLLWEVSLHTSQFAQDLQEARTHSPLTHFPFFGSPTEQLQFVEGQLASLAAGGLNTPTEEELFQEYIGLAETLREY</sequence>
<dbReference type="RefSeq" id="XP_012176998.1">
    <property type="nucleotide sequence ID" value="XM_012321608.1"/>
</dbReference>